<dbReference type="GeneID" id="30680347"/>
<name>A0A0U3EBG0_9CREN</name>
<dbReference type="InterPro" id="IPR009014">
    <property type="entry name" value="Transketo_C/PFOR_II"/>
</dbReference>
<evidence type="ECO:0000259" key="6">
    <source>
        <dbReference type="Pfam" id="PF17147"/>
    </source>
</evidence>
<dbReference type="RefSeq" id="WP_236943404.1">
    <property type="nucleotide sequence ID" value="NZ_CP006867.1"/>
</dbReference>
<keyword evidence="3 7" id="KW-0560">Oxidoreductase</keyword>
<dbReference type="InterPro" id="IPR033412">
    <property type="entry name" value="PFOR_II"/>
</dbReference>
<evidence type="ECO:0000256" key="4">
    <source>
        <dbReference type="ARBA" id="ARBA00048893"/>
    </source>
</evidence>
<dbReference type="NCBIfam" id="NF006412">
    <property type="entry name" value="PRK08659.1"/>
    <property type="match status" value="1"/>
</dbReference>
<gene>
    <name evidence="7" type="ORF">EYM_04795</name>
</gene>
<dbReference type="KEGG" id="iis:EYM_04795"/>
<dbReference type="SUPFAM" id="SSF52518">
    <property type="entry name" value="Thiamin diphosphate-binding fold (THDP-binding)"/>
    <property type="match status" value="1"/>
</dbReference>
<dbReference type="EMBL" id="CP006867">
    <property type="protein sequence ID" value="ALU11795.1"/>
    <property type="molecule type" value="Genomic_DNA"/>
</dbReference>
<dbReference type="Gene3D" id="3.40.50.970">
    <property type="match status" value="1"/>
</dbReference>
<organism evidence="7 8">
    <name type="scientific">Ignicoccus islandicus DSM 13165</name>
    <dbReference type="NCBI Taxonomy" id="940295"/>
    <lineage>
        <taxon>Archaea</taxon>
        <taxon>Thermoproteota</taxon>
        <taxon>Thermoprotei</taxon>
        <taxon>Desulfurococcales</taxon>
        <taxon>Desulfurococcaceae</taxon>
        <taxon>Ignicoccus</taxon>
    </lineage>
</organism>
<dbReference type="Gene3D" id="3.40.50.920">
    <property type="match status" value="1"/>
</dbReference>
<dbReference type="InterPro" id="IPR052368">
    <property type="entry name" value="2-oxoacid_oxidoreductase"/>
</dbReference>
<dbReference type="Proteomes" id="UP000060778">
    <property type="component" value="Chromosome"/>
</dbReference>
<dbReference type="Pfam" id="PF17147">
    <property type="entry name" value="PFOR_II"/>
    <property type="match status" value="1"/>
</dbReference>
<accession>A0A0U3EBG0</accession>
<keyword evidence="8" id="KW-1185">Reference proteome</keyword>
<dbReference type="GO" id="GO:0018491">
    <property type="term" value="F:2-oxobutyrate synthase activity"/>
    <property type="evidence" value="ECO:0007669"/>
    <property type="project" value="UniProtKB-ARBA"/>
</dbReference>
<dbReference type="FunFam" id="3.40.50.970:FF:000022">
    <property type="entry name" value="2-oxoglutarate ferredoxin oxidoreductase alpha subunit"/>
    <property type="match status" value="1"/>
</dbReference>
<evidence type="ECO:0000256" key="3">
    <source>
        <dbReference type="ARBA" id="ARBA00023002"/>
    </source>
</evidence>
<dbReference type="PATRIC" id="fig|940295.4.peg.917"/>
<evidence type="ECO:0000256" key="2">
    <source>
        <dbReference type="ARBA" id="ARBA00012691"/>
    </source>
</evidence>
<reference evidence="7 8" key="1">
    <citation type="submission" date="2013-11" db="EMBL/GenBank/DDBJ databases">
        <title>Comparative genomics of Ignicoccus.</title>
        <authorList>
            <person name="Podar M."/>
        </authorList>
    </citation>
    <scope>NUCLEOTIDE SEQUENCE [LARGE SCALE GENOMIC DNA]</scope>
    <source>
        <strain evidence="7 8">DSM 13165</strain>
    </source>
</reference>
<dbReference type="SUPFAM" id="SSF52922">
    <property type="entry name" value="TK C-terminal domain-like"/>
    <property type="match status" value="1"/>
</dbReference>
<protein>
    <recommendedName>
        <fullName evidence="2">2-oxoacid oxidoreductase (ferredoxin)</fullName>
        <ecNumber evidence="2">1.2.7.11</ecNumber>
    </recommendedName>
</protein>
<dbReference type="AlphaFoldDB" id="A0A0U3EBG0"/>
<evidence type="ECO:0000313" key="8">
    <source>
        <dbReference type="Proteomes" id="UP000060778"/>
    </source>
</evidence>
<dbReference type="InterPro" id="IPR029061">
    <property type="entry name" value="THDP-binding"/>
</dbReference>
<proteinExistence type="predicted"/>
<dbReference type="InterPro" id="IPR002880">
    <property type="entry name" value="Pyrv_Fd/Flavodoxin_OxRdtase_N"/>
</dbReference>
<feature type="domain" description="Pyruvate:ferredoxin oxidoreductase core" evidence="6">
    <location>
        <begin position="277"/>
        <end position="369"/>
    </location>
</feature>
<dbReference type="PANTHER" id="PTHR43088:SF1">
    <property type="entry name" value="SUBUNIT OF PYRUVATE:FLAVODOXIN OXIDOREDUCTASE"/>
    <property type="match status" value="1"/>
</dbReference>
<dbReference type="STRING" id="940295.EYM_04795"/>
<comment type="catalytic activity">
    <reaction evidence="4">
        <text>a 2-oxocarboxylate + 2 oxidized [2Fe-2S]-[ferredoxin] + CoA = an acyl-CoA + 2 reduced [2Fe-2S]-[ferredoxin] + CO2 + H(+)</text>
        <dbReference type="Rhea" id="RHEA:42316"/>
        <dbReference type="Rhea" id="RHEA-COMP:10000"/>
        <dbReference type="Rhea" id="RHEA-COMP:10001"/>
        <dbReference type="ChEBI" id="CHEBI:15378"/>
        <dbReference type="ChEBI" id="CHEBI:16526"/>
        <dbReference type="ChEBI" id="CHEBI:33737"/>
        <dbReference type="ChEBI" id="CHEBI:33738"/>
        <dbReference type="ChEBI" id="CHEBI:35179"/>
        <dbReference type="ChEBI" id="CHEBI:57287"/>
        <dbReference type="ChEBI" id="CHEBI:58342"/>
        <dbReference type="EC" id="1.2.7.11"/>
    </reaction>
</comment>
<comment type="subunit">
    <text evidence="1">Heterodimer composed of an alpha and a beta subunit.</text>
</comment>
<evidence type="ECO:0000256" key="1">
    <source>
        <dbReference type="ARBA" id="ARBA00011631"/>
    </source>
</evidence>
<dbReference type="Pfam" id="PF01855">
    <property type="entry name" value="POR_N"/>
    <property type="match status" value="1"/>
</dbReference>
<evidence type="ECO:0000259" key="5">
    <source>
        <dbReference type="Pfam" id="PF01855"/>
    </source>
</evidence>
<dbReference type="CDD" id="cd07034">
    <property type="entry name" value="TPP_PYR_PFOR_IOR-alpha_like"/>
    <property type="match status" value="1"/>
</dbReference>
<sequence>MVIKPGKYFESGAWAAAMGALVAGANFFAYYPIEPATDIAEEMVKLGPRNGMVIFEAEDEISALGAAIGASWAGAKAFTSTSGPGFSLMQEHISYAAMTETPVVLINGMREGPSTGQATKAAQQDVMQAKWGGHGDYEVIVYAPYNVQEMFDFTIKAFNQAERWRVPAMVMADKMTVLLMEEITIPREVEIVNRKRPKVPPEQFEPFRPEEDLVPPMPVFGEGYRVHVTGVTHNEKGLPVSDDPWVHHELVKRLCDKIRKNRDQIVEYELVGSNVPEVLIVAYGFPARAAKEAVNILLDRGIPAALFRPKTLWPFPDKELKSVASKARKVIVVEWNYGQMLNEVLKVVPEEKVSFVYRIGEIPIPPQDILREGGVYI</sequence>
<dbReference type="PANTHER" id="PTHR43088">
    <property type="entry name" value="SUBUNIT OF PYRUVATE:FLAVODOXIN OXIDOREDUCTASE-RELATED"/>
    <property type="match status" value="1"/>
</dbReference>
<dbReference type="EC" id="1.2.7.11" evidence="2"/>
<dbReference type="GO" id="GO:0019164">
    <property type="term" value="F:pyruvate synthase activity"/>
    <property type="evidence" value="ECO:0007669"/>
    <property type="project" value="UniProtKB-ARBA"/>
</dbReference>
<feature type="domain" description="Pyruvate flavodoxin/ferredoxin oxidoreductase pyrimidine binding" evidence="5">
    <location>
        <begin position="19"/>
        <end position="251"/>
    </location>
</feature>
<evidence type="ECO:0000313" key="7">
    <source>
        <dbReference type="EMBL" id="ALU11795.1"/>
    </source>
</evidence>